<dbReference type="GeneID" id="85315196"/>
<reference evidence="1" key="1">
    <citation type="submission" date="2023-06" db="EMBL/GenBank/DDBJ databases">
        <title>Genome-scale phylogeny and comparative genomics of the fungal order Sordariales.</title>
        <authorList>
            <consortium name="Lawrence Berkeley National Laboratory"/>
            <person name="Hensen N."/>
            <person name="Bonometti L."/>
            <person name="Westerberg I."/>
            <person name="Brannstrom I.O."/>
            <person name="Guillou S."/>
            <person name="Cros-Aarteil S."/>
            <person name="Calhoun S."/>
            <person name="Haridas S."/>
            <person name="Kuo A."/>
            <person name="Mondo S."/>
            <person name="Pangilinan J."/>
            <person name="Riley R."/>
            <person name="Labutti K."/>
            <person name="Andreopoulos B."/>
            <person name="Lipzen A."/>
            <person name="Chen C."/>
            <person name="Yanf M."/>
            <person name="Daum C."/>
            <person name="Ng V."/>
            <person name="Clum A."/>
            <person name="Steindorff A."/>
            <person name="Ohm R."/>
            <person name="Martin F."/>
            <person name="Silar P."/>
            <person name="Natvig D."/>
            <person name="Lalanne C."/>
            <person name="Gautier V."/>
            <person name="Ament-Velasquez S.L."/>
            <person name="Kruys A."/>
            <person name="Hutchinson M.I."/>
            <person name="Powell A.J."/>
            <person name="Barry K."/>
            <person name="Miller A.N."/>
            <person name="Grigoriev I.V."/>
            <person name="Debuchy R."/>
            <person name="Gladieux P."/>
            <person name="Thoren M.H."/>
            <person name="Johannesson H."/>
        </authorList>
    </citation>
    <scope>NUCLEOTIDE SEQUENCE</scope>
    <source>
        <strain evidence="1">8032-3</strain>
    </source>
</reference>
<gene>
    <name evidence="1" type="ORF">QBC33DRAFT_598872</name>
</gene>
<dbReference type="RefSeq" id="XP_060279491.1">
    <property type="nucleotide sequence ID" value="XM_060432009.1"/>
</dbReference>
<name>A0AAJ0BTT4_9PEZI</name>
<comment type="caution">
    <text evidence="1">The sequence shown here is derived from an EMBL/GenBank/DDBJ whole genome shotgun (WGS) entry which is preliminary data.</text>
</comment>
<proteinExistence type="predicted"/>
<organism evidence="1 2">
    <name type="scientific">Phialemonium atrogriseum</name>
    <dbReference type="NCBI Taxonomy" id="1093897"/>
    <lineage>
        <taxon>Eukaryota</taxon>
        <taxon>Fungi</taxon>
        <taxon>Dikarya</taxon>
        <taxon>Ascomycota</taxon>
        <taxon>Pezizomycotina</taxon>
        <taxon>Sordariomycetes</taxon>
        <taxon>Sordariomycetidae</taxon>
        <taxon>Cephalothecales</taxon>
        <taxon>Cephalothecaceae</taxon>
        <taxon>Phialemonium</taxon>
    </lineage>
</organism>
<dbReference type="Proteomes" id="UP001244011">
    <property type="component" value="Unassembled WGS sequence"/>
</dbReference>
<evidence type="ECO:0000313" key="1">
    <source>
        <dbReference type="EMBL" id="KAK1763278.1"/>
    </source>
</evidence>
<sequence length="181" mass="20619">MKPPQSIEQGILVYTLVGQERRVRCGELESSYSVALYEYFLVNPDPLEPEQPFDMQAFPAADDNHLVKVPTATLGLTIKTLFMDVTVPDITSWREYGACWVCGGSRELCPELRCTREWIEEFPAGHLSSRDCGTIIMCPLCIRLHFAETHSMQYEFDEEEDSMSTEESTAWYSGRIAELGY</sequence>
<dbReference type="AlphaFoldDB" id="A0AAJ0BTT4"/>
<accession>A0AAJ0BTT4</accession>
<evidence type="ECO:0000313" key="2">
    <source>
        <dbReference type="Proteomes" id="UP001244011"/>
    </source>
</evidence>
<dbReference type="EMBL" id="MU839029">
    <property type="protein sequence ID" value="KAK1763278.1"/>
    <property type="molecule type" value="Genomic_DNA"/>
</dbReference>
<protein>
    <submittedName>
        <fullName evidence="1">Uncharacterized protein</fullName>
    </submittedName>
</protein>
<keyword evidence="2" id="KW-1185">Reference proteome</keyword>